<keyword evidence="17" id="KW-0175">Coiled coil</keyword>
<feature type="transmembrane region" description="Helical" evidence="18">
    <location>
        <begin position="302"/>
        <end position="319"/>
    </location>
</feature>
<reference evidence="20" key="1">
    <citation type="journal article" date="2020" name="Stud. Mycol.">
        <title>101 Dothideomycetes genomes: a test case for predicting lifestyles and emergence of pathogens.</title>
        <authorList>
            <person name="Haridas S."/>
            <person name="Albert R."/>
            <person name="Binder M."/>
            <person name="Bloem J."/>
            <person name="Labutti K."/>
            <person name="Salamov A."/>
            <person name="Andreopoulos B."/>
            <person name="Baker S."/>
            <person name="Barry K."/>
            <person name="Bills G."/>
            <person name="Bluhm B."/>
            <person name="Cannon C."/>
            <person name="Castanera R."/>
            <person name="Culley D."/>
            <person name="Daum C."/>
            <person name="Ezra D."/>
            <person name="Gonzalez J."/>
            <person name="Henrissat B."/>
            <person name="Kuo A."/>
            <person name="Liang C."/>
            <person name="Lipzen A."/>
            <person name="Lutzoni F."/>
            <person name="Magnuson J."/>
            <person name="Mondo S."/>
            <person name="Nolan M."/>
            <person name="Ohm R."/>
            <person name="Pangilinan J."/>
            <person name="Park H.-J."/>
            <person name="Ramirez L."/>
            <person name="Alfaro M."/>
            <person name="Sun H."/>
            <person name="Tritt A."/>
            <person name="Yoshinaga Y."/>
            <person name="Zwiers L.-H."/>
            <person name="Turgeon B."/>
            <person name="Goodwin S."/>
            <person name="Spatafora J."/>
            <person name="Crous P."/>
            <person name="Grigoriev I."/>
        </authorList>
    </citation>
    <scope>NUCLEOTIDE SEQUENCE</scope>
    <source>
        <strain evidence="20">CBS 473.64</strain>
    </source>
</reference>
<dbReference type="PANTHER" id="PTHR10903:SF135">
    <property type="entry name" value="TRANSLOCASE OF CHLOROPLAST 120, CHLOROPLASTIC-RELATED"/>
    <property type="match status" value="1"/>
</dbReference>
<evidence type="ECO:0000259" key="19">
    <source>
        <dbReference type="Pfam" id="PF04548"/>
    </source>
</evidence>
<keyword evidence="3" id="KW-0813">Transport</keyword>
<gene>
    <name evidence="20" type="ORF">P280DRAFT_395091</name>
</gene>
<keyword evidence="11" id="KW-0460">Magnesium</keyword>
<dbReference type="InterPro" id="IPR045058">
    <property type="entry name" value="GIMA/IAN/Toc"/>
</dbReference>
<keyword evidence="12" id="KW-0653">Protein transport</keyword>
<dbReference type="AlphaFoldDB" id="A0A6A6SA17"/>
<dbReference type="GO" id="GO:0016787">
    <property type="term" value="F:hydrolase activity"/>
    <property type="evidence" value="ECO:0007669"/>
    <property type="project" value="UniProtKB-KW"/>
</dbReference>
<keyword evidence="4" id="KW-0150">Chloroplast</keyword>
<evidence type="ECO:0000313" key="21">
    <source>
        <dbReference type="Proteomes" id="UP000799753"/>
    </source>
</evidence>
<name>A0A6A6SA17_9PLEO</name>
<keyword evidence="9 20" id="KW-0378">Hydrolase</keyword>
<keyword evidence="6 18" id="KW-0812">Transmembrane</keyword>
<evidence type="ECO:0000256" key="14">
    <source>
        <dbReference type="ARBA" id="ARBA00023134"/>
    </source>
</evidence>
<evidence type="ECO:0000256" key="12">
    <source>
        <dbReference type="ARBA" id="ARBA00022927"/>
    </source>
</evidence>
<evidence type="ECO:0000256" key="7">
    <source>
        <dbReference type="ARBA" id="ARBA00022723"/>
    </source>
</evidence>
<organism evidence="20 21">
    <name type="scientific">Massarina eburnea CBS 473.64</name>
    <dbReference type="NCBI Taxonomy" id="1395130"/>
    <lineage>
        <taxon>Eukaryota</taxon>
        <taxon>Fungi</taxon>
        <taxon>Dikarya</taxon>
        <taxon>Ascomycota</taxon>
        <taxon>Pezizomycotina</taxon>
        <taxon>Dothideomycetes</taxon>
        <taxon>Pleosporomycetidae</taxon>
        <taxon>Pleosporales</taxon>
        <taxon>Massarineae</taxon>
        <taxon>Massarinaceae</taxon>
        <taxon>Massarina</taxon>
    </lineage>
</organism>
<proteinExistence type="predicted"/>
<keyword evidence="13 18" id="KW-1133">Transmembrane helix</keyword>
<sequence>EPLPRSTDMSNKSNSEAPSMVVVMGVTGAGKSHFVNQLAGRTIVEEGASLDPCTHNCQLVPVTIGHSKLLLIDTPGFDDSERTDSEILMEIARILAAQYELGVQLKGVIYIHRITDIRYARSSVKTFEIFRKICGDQALSNVLLVTSRWDDAGVDSAVGAERERQLKEKFWAYMLGNGSNISRFHGDRPSAIGLVSKETVVLKLQLELVDDGKQLDETTAGAYLSDGLDDLRRQYKEEISSLERLKQDLVENDRAMRRQVQRDWEKEQARLRQLDKDQVSLQRPVGTEVRQEIQKKRGFSRALPFVPAIISVLAMFVGIPPGVTDIFTGWIANLGASEDFSL</sequence>
<keyword evidence="15 18" id="KW-0472">Membrane</keyword>
<keyword evidence="21" id="KW-1185">Reference proteome</keyword>
<feature type="non-terminal residue" evidence="20">
    <location>
        <position position="1"/>
    </location>
</feature>
<evidence type="ECO:0000256" key="16">
    <source>
        <dbReference type="ARBA" id="ARBA00024013"/>
    </source>
</evidence>
<evidence type="ECO:0000256" key="11">
    <source>
        <dbReference type="ARBA" id="ARBA00022842"/>
    </source>
</evidence>
<evidence type="ECO:0000256" key="5">
    <source>
        <dbReference type="ARBA" id="ARBA00022640"/>
    </source>
</evidence>
<comment type="subcellular location">
    <subcellularLocation>
        <location evidence="2">Membrane</location>
        <topology evidence="2">Single-pass membrane protein</topology>
    </subcellularLocation>
    <subcellularLocation>
        <location evidence="16">Plastid</location>
        <location evidence="16">Chloroplast outer membrane</location>
    </subcellularLocation>
</comment>
<evidence type="ECO:0000256" key="6">
    <source>
        <dbReference type="ARBA" id="ARBA00022692"/>
    </source>
</evidence>
<dbReference type="CDD" id="cd00882">
    <property type="entry name" value="Ras_like_GTPase"/>
    <property type="match status" value="1"/>
</dbReference>
<feature type="coiled-coil region" evidence="17">
    <location>
        <begin position="225"/>
        <end position="252"/>
    </location>
</feature>
<evidence type="ECO:0000256" key="4">
    <source>
        <dbReference type="ARBA" id="ARBA00022528"/>
    </source>
</evidence>
<dbReference type="EMBL" id="MU006780">
    <property type="protein sequence ID" value="KAF2643573.1"/>
    <property type="molecule type" value="Genomic_DNA"/>
</dbReference>
<evidence type="ECO:0000256" key="1">
    <source>
        <dbReference type="ARBA" id="ARBA00001946"/>
    </source>
</evidence>
<keyword evidence="10" id="KW-1002">Plastid outer membrane</keyword>
<dbReference type="SUPFAM" id="SSF52540">
    <property type="entry name" value="P-loop containing nucleoside triphosphate hydrolases"/>
    <property type="match status" value="1"/>
</dbReference>
<evidence type="ECO:0000256" key="15">
    <source>
        <dbReference type="ARBA" id="ARBA00023136"/>
    </source>
</evidence>
<keyword evidence="5" id="KW-0934">Plastid</keyword>
<evidence type="ECO:0000313" key="20">
    <source>
        <dbReference type="EMBL" id="KAF2643573.1"/>
    </source>
</evidence>
<dbReference type="PANTHER" id="PTHR10903">
    <property type="entry name" value="GTPASE, IMAP FAMILY MEMBER-RELATED"/>
    <property type="match status" value="1"/>
</dbReference>
<dbReference type="GO" id="GO:0046872">
    <property type="term" value="F:metal ion binding"/>
    <property type="evidence" value="ECO:0007669"/>
    <property type="project" value="UniProtKB-KW"/>
</dbReference>
<evidence type="ECO:0000256" key="18">
    <source>
        <dbReference type="SAM" id="Phobius"/>
    </source>
</evidence>
<dbReference type="Gene3D" id="3.40.50.300">
    <property type="entry name" value="P-loop containing nucleotide triphosphate hydrolases"/>
    <property type="match status" value="1"/>
</dbReference>
<keyword evidence="7" id="KW-0479">Metal-binding</keyword>
<feature type="domain" description="AIG1-type G" evidence="19">
    <location>
        <begin position="21"/>
        <end position="155"/>
    </location>
</feature>
<accession>A0A6A6SA17</accession>
<dbReference type="Proteomes" id="UP000799753">
    <property type="component" value="Unassembled WGS sequence"/>
</dbReference>
<dbReference type="Pfam" id="PF04548">
    <property type="entry name" value="AIG1"/>
    <property type="match status" value="1"/>
</dbReference>
<dbReference type="GO" id="GO:0015031">
    <property type="term" value="P:protein transport"/>
    <property type="evidence" value="ECO:0007669"/>
    <property type="project" value="UniProtKB-KW"/>
</dbReference>
<keyword evidence="8" id="KW-0547">Nucleotide-binding</keyword>
<evidence type="ECO:0000256" key="3">
    <source>
        <dbReference type="ARBA" id="ARBA00022448"/>
    </source>
</evidence>
<comment type="cofactor">
    <cofactor evidence="1">
        <name>Mg(2+)</name>
        <dbReference type="ChEBI" id="CHEBI:18420"/>
    </cofactor>
</comment>
<dbReference type="OrthoDB" id="8954335at2759"/>
<evidence type="ECO:0000256" key="8">
    <source>
        <dbReference type="ARBA" id="ARBA00022741"/>
    </source>
</evidence>
<evidence type="ECO:0000256" key="2">
    <source>
        <dbReference type="ARBA" id="ARBA00004167"/>
    </source>
</evidence>
<evidence type="ECO:0000256" key="13">
    <source>
        <dbReference type="ARBA" id="ARBA00022989"/>
    </source>
</evidence>
<evidence type="ECO:0000256" key="9">
    <source>
        <dbReference type="ARBA" id="ARBA00022801"/>
    </source>
</evidence>
<protein>
    <submittedName>
        <fullName evidence="20">P-loop containing nucleoside triphosphate hydrolase protein</fullName>
    </submittedName>
</protein>
<evidence type="ECO:0000256" key="10">
    <source>
        <dbReference type="ARBA" id="ARBA00022805"/>
    </source>
</evidence>
<dbReference type="GO" id="GO:0005525">
    <property type="term" value="F:GTP binding"/>
    <property type="evidence" value="ECO:0007669"/>
    <property type="project" value="UniProtKB-KW"/>
</dbReference>
<keyword evidence="14" id="KW-0342">GTP-binding</keyword>
<evidence type="ECO:0000256" key="17">
    <source>
        <dbReference type="SAM" id="Coils"/>
    </source>
</evidence>
<dbReference type="GO" id="GO:0016020">
    <property type="term" value="C:membrane"/>
    <property type="evidence" value="ECO:0007669"/>
    <property type="project" value="UniProtKB-SubCell"/>
</dbReference>
<dbReference type="InterPro" id="IPR006703">
    <property type="entry name" value="G_AIG1"/>
</dbReference>
<dbReference type="InterPro" id="IPR027417">
    <property type="entry name" value="P-loop_NTPase"/>
</dbReference>